<gene>
    <name evidence="1" type="ORF">H9726_05000</name>
</gene>
<accession>A0A9D2D7F3</accession>
<name>A0A9D2D7F3_9FIRM</name>
<organism evidence="1 2">
    <name type="scientific">Candidatus Borkfalkia avicola</name>
    <dbReference type="NCBI Taxonomy" id="2838503"/>
    <lineage>
        <taxon>Bacteria</taxon>
        <taxon>Bacillati</taxon>
        <taxon>Bacillota</taxon>
        <taxon>Clostridia</taxon>
        <taxon>Christensenellales</taxon>
        <taxon>Christensenellaceae</taxon>
        <taxon>Candidatus Borkfalkia</taxon>
    </lineage>
</organism>
<evidence type="ECO:0000313" key="1">
    <source>
        <dbReference type="EMBL" id="HIZ09831.1"/>
    </source>
</evidence>
<dbReference type="EMBL" id="DXCF01000027">
    <property type="protein sequence ID" value="HIZ09831.1"/>
    <property type="molecule type" value="Genomic_DNA"/>
</dbReference>
<dbReference type="Proteomes" id="UP000824025">
    <property type="component" value="Unassembled WGS sequence"/>
</dbReference>
<reference evidence="1" key="2">
    <citation type="submission" date="2021-04" db="EMBL/GenBank/DDBJ databases">
        <authorList>
            <person name="Gilroy R."/>
        </authorList>
    </citation>
    <scope>NUCLEOTIDE SEQUENCE</scope>
    <source>
        <strain evidence="1">CHK192-19661</strain>
    </source>
</reference>
<sequence>MSGFKKINFEEEKMKKRIIGILFAAMLVLLLGMSVAGCGYKPQGAFYSLQEAYDNGLLTRDNLLSIAYYNQNGTWGNEEVMGEGFDPQPKAPAELDSATERALCRCYWEQNKTLFESEGITDKQMGVRAYLGTYNGYIALIMGRGDVYEEAFRRYTIDGILFSISNNNLDIEIFAPDKEETEDE</sequence>
<evidence type="ECO:0000313" key="2">
    <source>
        <dbReference type="Proteomes" id="UP000824025"/>
    </source>
</evidence>
<protein>
    <submittedName>
        <fullName evidence="1">Uncharacterized protein</fullName>
    </submittedName>
</protein>
<reference evidence="1" key="1">
    <citation type="journal article" date="2021" name="PeerJ">
        <title>Extensive microbial diversity within the chicken gut microbiome revealed by metagenomics and culture.</title>
        <authorList>
            <person name="Gilroy R."/>
            <person name="Ravi A."/>
            <person name="Getino M."/>
            <person name="Pursley I."/>
            <person name="Horton D.L."/>
            <person name="Alikhan N.F."/>
            <person name="Baker D."/>
            <person name="Gharbi K."/>
            <person name="Hall N."/>
            <person name="Watson M."/>
            <person name="Adriaenssens E.M."/>
            <person name="Foster-Nyarko E."/>
            <person name="Jarju S."/>
            <person name="Secka A."/>
            <person name="Antonio M."/>
            <person name="Oren A."/>
            <person name="Chaudhuri R.R."/>
            <person name="La Ragione R."/>
            <person name="Hildebrand F."/>
            <person name="Pallen M.J."/>
        </authorList>
    </citation>
    <scope>NUCLEOTIDE SEQUENCE</scope>
    <source>
        <strain evidence="1">CHK192-19661</strain>
    </source>
</reference>
<comment type="caution">
    <text evidence="1">The sequence shown here is derived from an EMBL/GenBank/DDBJ whole genome shotgun (WGS) entry which is preliminary data.</text>
</comment>
<dbReference type="AlphaFoldDB" id="A0A9D2D7F3"/>
<proteinExistence type="predicted"/>